<dbReference type="FunFam" id="1.10.1060.10:FF:000003">
    <property type="entry name" value="Succinate dehydrogenase iron-sulfur subunit"/>
    <property type="match status" value="1"/>
</dbReference>
<keyword evidence="11" id="KW-0408">Iron</keyword>
<keyword evidence="7" id="KW-0816">Tricarboxylic acid cycle</keyword>
<dbReference type="GO" id="GO:0006099">
    <property type="term" value="P:tricarboxylic acid cycle"/>
    <property type="evidence" value="ECO:0007669"/>
    <property type="project" value="UniProtKB-KW"/>
</dbReference>
<evidence type="ECO:0000313" key="17">
    <source>
        <dbReference type="EMBL" id="BFH74610.1"/>
    </source>
</evidence>
<reference evidence="17" key="1">
    <citation type="submission" date="2024-03" db="EMBL/GenBank/DDBJ databases">
        <title>Complete genome sequence of Sulfurisphaera javensis strain KD-1.</title>
        <authorList>
            <person name="Sakai H."/>
            <person name="Nur N."/>
            <person name="Suwanto A."/>
            <person name="Kurosawa N."/>
        </authorList>
    </citation>
    <scope>NUCLEOTIDE SEQUENCE</scope>
    <source>
        <strain evidence="17">KD-1</strain>
    </source>
</reference>
<evidence type="ECO:0000256" key="8">
    <source>
        <dbReference type="ARBA" id="ARBA00022714"/>
    </source>
</evidence>
<dbReference type="InterPro" id="IPR050573">
    <property type="entry name" value="SDH/FRD_Iron-Sulfur"/>
</dbReference>
<dbReference type="GO" id="GO:0051539">
    <property type="term" value="F:4 iron, 4 sulfur cluster binding"/>
    <property type="evidence" value="ECO:0007669"/>
    <property type="project" value="UniProtKB-KW"/>
</dbReference>
<keyword evidence="9" id="KW-0479">Metal-binding</keyword>
<accession>A0AAT9GUJ9</accession>
<comment type="pathway">
    <text evidence="3">Carbohydrate metabolism; tricarboxylic acid cycle.</text>
</comment>
<gene>
    <name evidence="17" type="ORF">SJAV_25540</name>
</gene>
<keyword evidence="13" id="KW-0003">3Fe-4S</keyword>
<dbReference type="InterPro" id="IPR001041">
    <property type="entry name" value="2Fe-2S_ferredoxin-type"/>
</dbReference>
<dbReference type="AlphaFoldDB" id="A0AAT9GUJ9"/>
<dbReference type="NCBIfam" id="NF004616">
    <property type="entry name" value="PRK05950.1"/>
    <property type="match status" value="1"/>
</dbReference>
<evidence type="ECO:0000256" key="13">
    <source>
        <dbReference type="ARBA" id="ARBA00023291"/>
    </source>
</evidence>
<dbReference type="PANTHER" id="PTHR11921:SF29">
    <property type="entry name" value="SUCCINATE DEHYDROGENASE [UBIQUINONE] IRON-SULFUR SUBUNIT, MITOCHONDRIAL"/>
    <property type="match status" value="1"/>
</dbReference>
<dbReference type="InterPro" id="IPR006058">
    <property type="entry name" value="2Fe2S_fd_BS"/>
</dbReference>
<dbReference type="GeneID" id="92355512"/>
<keyword evidence="10" id="KW-0560">Oxidoreductase</keyword>
<evidence type="ECO:0000256" key="6">
    <source>
        <dbReference type="ARBA" id="ARBA00022485"/>
    </source>
</evidence>
<dbReference type="PROSITE" id="PS51379">
    <property type="entry name" value="4FE4S_FER_2"/>
    <property type="match status" value="1"/>
</dbReference>
<dbReference type="Pfam" id="PF13085">
    <property type="entry name" value="Fer2_3"/>
    <property type="match status" value="1"/>
</dbReference>
<dbReference type="CDD" id="cd00207">
    <property type="entry name" value="fer2"/>
    <property type="match status" value="1"/>
</dbReference>
<sequence>MSNLKKVRFRIKRYLNGKSWWQEYEIEVDKYTTVVQALVYIKQKLDPTLTFRASCHMGVCGSCGMKIQGKPSLACKTNIWNTVNKDGEIIIEPLDMKVLKDLVVSMDDFYDKMEKIDPRLRPHEEVLKGNFEHRLKPEDQKELWAFAQCIWCGLCYSACPVTKENRNFLGPAALAKAYRFIADPRDTQTKKRLEIVDNLDGIWSCRVAGSCSVVCPRNIDPSLAIQRLKSMVI</sequence>
<evidence type="ECO:0000256" key="14">
    <source>
        <dbReference type="ARBA" id="ARBA00034078"/>
    </source>
</evidence>
<dbReference type="SUPFAM" id="SSF54292">
    <property type="entry name" value="2Fe-2S ferredoxin-like"/>
    <property type="match status" value="1"/>
</dbReference>
<dbReference type="EC" id="1.3.5.1" evidence="5"/>
<dbReference type="PROSITE" id="PS51085">
    <property type="entry name" value="2FE2S_FER_2"/>
    <property type="match status" value="1"/>
</dbReference>
<dbReference type="KEGG" id="sjv:SJAV_25540"/>
<dbReference type="EMBL" id="AP031322">
    <property type="protein sequence ID" value="BFH74610.1"/>
    <property type="molecule type" value="Genomic_DNA"/>
</dbReference>
<dbReference type="Pfam" id="PF13183">
    <property type="entry name" value="Fer4_8"/>
    <property type="match status" value="1"/>
</dbReference>
<evidence type="ECO:0000256" key="3">
    <source>
        <dbReference type="ARBA" id="ARBA00005163"/>
    </source>
</evidence>
<dbReference type="NCBIfam" id="TIGR00384">
    <property type="entry name" value="dhsB"/>
    <property type="match status" value="1"/>
</dbReference>
<dbReference type="GO" id="GO:0051538">
    <property type="term" value="F:3 iron, 4 sulfur cluster binding"/>
    <property type="evidence" value="ECO:0007669"/>
    <property type="project" value="UniProtKB-KW"/>
</dbReference>
<dbReference type="PROSITE" id="PS00197">
    <property type="entry name" value="2FE2S_FER_1"/>
    <property type="match status" value="1"/>
</dbReference>
<dbReference type="Gene3D" id="1.10.1060.10">
    <property type="entry name" value="Alpha-helical ferredoxin"/>
    <property type="match status" value="1"/>
</dbReference>
<comment type="cofactor">
    <cofactor evidence="14">
        <name>[2Fe-2S] cluster</name>
        <dbReference type="ChEBI" id="CHEBI:190135"/>
    </cofactor>
</comment>
<keyword evidence="12" id="KW-0411">Iron-sulfur</keyword>
<dbReference type="InterPro" id="IPR012675">
    <property type="entry name" value="Beta-grasp_dom_sf"/>
</dbReference>
<dbReference type="InterPro" id="IPR017896">
    <property type="entry name" value="4Fe4S_Fe-S-bd"/>
</dbReference>
<dbReference type="InterPro" id="IPR025192">
    <property type="entry name" value="Succ_DH/fum_Rdtase_N"/>
</dbReference>
<dbReference type="RefSeq" id="WP_369610109.1">
    <property type="nucleotide sequence ID" value="NZ_AP031322.1"/>
</dbReference>
<comment type="cofactor">
    <cofactor evidence="2">
        <name>[4Fe-4S] cluster</name>
        <dbReference type="ChEBI" id="CHEBI:49883"/>
    </cofactor>
</comment>
<dbReference type="InterPro" id="IPR017900">
    <property type="entry name" value="4Fe4S_Fe_S_CS"/>
</dbReference>
<proteinExistence type="inferred from homology"/>
<keyword evidence="6" id="KW-0004">4Fe-4S</keyword>
<evidence type="ECO:0000259" key="15">
    <source>
        <dbReference type="PROSITE" id="PS51085"/>
    </source>
</evidence>
<keyword evidence="8" id="KW-0001">2Fe-2S</keyword>
<evidence type="ECO:0000256" key="1">
    <source>
        <dbReference type="ARBA" id="ARBA00001927"/>
    </source>
</evidence>
<dbReference type="PROSITE" id="PS00198">
    <property type="entry name" value="4FE4S_FER_1"/>
    <property type="match status" value="1"/>
</dbReference>
<evidence type="ECO:0000256" key="10">
    <source>
        <dbReference type="ARBA" id="ARBA00023002"/>
    </source>
</evidence>
<evidence type="ECO:0000259" key="16">
    <source>
        <dbReference type="PROSITE" id="PS51379"/>
    </source>
</evidence>
<comment type="cofactor">
    <cofactor evidence="1">
        <name>[3Fe-4S] cluster</name>
        <dbReference type="ChEBI" id="CHEBI:21137"/>
    </cofactor>
</comment>
<dbReference type="GO" id="GO:0022904">
    <property type="term" value="P:respiratory electron transport chain"/>
    <property type="evidence" value="ECO:0007669"/>
    <property type="project" value="TreeGrafter"/>
</dbReference>
<dbReference type="InterPro" id="IPR009051">
    <property type="entry name" value="Helical_ferredxn"/>
</dbReference>
<dbReference type="PANTHER" id="PTHR11921">
    <property type="entry name" value="SUCCINATE DEHYDROGENASE IRON-SULFUR PROTEIN"/>
    <property type="match status" value="1"/>
</dbReference>
<dbReference type="GO" id="GO:0008177">
    <property type="term" value="F:succinate dehydrogenase (quinone) activity"/>
    <property type="evidence" value="ECO:0007669"/>
    <property type="project" value="UniProtKB-EC"/>
</dbReference>
<organism evidence="17">
    <name type="scientific">Sulfurisphaera javensis</name>
    <dbReference type="NCBI Taxonomy" id="2049879"/>
    <lineage>
        <taxon>Archaea</taxon>
        <taxon>Thermoproteota</taxon>
        <taxon>Thermoprotei</taxon>
        <taxon>Sulfolobales</taxon>
        <taxon>Sulfolobaceae</taxon>
        <taxon>Sulfurisphaera</taxon>
    </lineage>
</organism>
<dbReference type="GO" id="GO:0009055">
    <property type="term" value="F:electron transfer activity"/>
    <property type="evidence" value="ECO:0007669"/>
    <property type="project" value="InterPro"/>
</dbReference>
<dbReference type="GO" id="GO:0046872">
    <property type="term" value="F:metal ion binding"/>
    <property type="evidence" value="ECO:0007669"/>
    <property type="project" value="UniProtKB-KW"/>
</dbReference>
<evidence type="ECO:0000256" key="9">
    <source>
        <dbReference type="ARBA" id="ARBA00022723"/>
    </source>
</evidence>
<evidence type="ECO:0000256" key="7">
    <source>
        <dbReference type="ARBA" id="ARBA00022532"/>
    </source>
</evidence>
<protein>
    <recommendedName>
        <fullName evidence="5">succinate dehydrogenase</fullName>
        <ecNumber evidence="5">1.3.5.1</ecNumber>
    </recommendedName>
</protein>
<dbReference type="InterPro" id="IPR036010">
    <property type="entry name" value="2Fe-2S_ferredoxin-like_sf"/>
</dbReference>
<feature type="domain" description="4Fe-4S ferredoxin-type" evidence="16">
    <location>
        <begin position="140"/>
        <end position="161"/>
    </location>
</feature>
<evidence type="ECO:0000256" key="11">
    <source>
        <dbReference type="ARBA" id="ARBA00023004"/>
    </source>
</evidence>
<feature type="domain" description="2Fe-2S ferredoxin-type" evidence="15">
    <location>
        <begin position="5"/>
        <end position="97"/>
    </location>
</feature>
<dbReference type="GO" id="GO:0051537">
    <property type="term" value="F:2 iron, 2 sulfur cluster binding"/>
    <property type="evidence" value="ECO:0007669"/>
    <property type="project" value="UniProtKB-KW"/>
</dbReference>
<name>A0AAT9GUJ9_9CREN</name>
<dbReference type="Gene3D" id="3.10.20.30">
    <property type="match status" value="1"/>
</dbReference>
<evidence type="ECO:0000256" key="5">
    <source>
        <dbReference type="ARBA" id="ARBA00012792"/>
    </source>
</evidence>
<evidence type="ECO:0000256" key="4">
    <source>
        <dbReference type="ARBA" id="ARBA00009433"/>
    </source>
</evidence>
<dbReference type="InterPro" id="IPR004489">
    <property type="entry name" value="Succ_DH/fum_Rdtase_Fe-S"/>
</dbReference>
<dbReference type="NCBIfam" id="NF009226">
    <property type="entry name" value="PRK12576.1"/>
    <property type="match status" value="1"/>
</dbReference>
<dbReference type="SUPFAM" id="SSF46548">
    <property type="entry name" value="alpha-helical ferredoxin"/>
    <property type="match status" value="1"/>
</dbReference>
<comment type="similarity">
    <text evidence="4">Belongs to the succinate dehydrogenase/fumarate reductase iron-sulfur protein family.</text>
</comment>
<evidence type="ECO:0000256" key="2">
    <source>
        <dbReference type="ARBA" id="ARBA00001966"/>
    </source>
</evidence>
<evidence type="ECO:0000256" key="12">
    <source>
        <dbReference type="ARBA" id="ARBA00023014"/>
    </source>
</evidence>